<dbReference type="AlphaFoldDB" id="A0A9P5TSC5"/>
<name>A0A9P5TSC5_GYMJU</name>
<evidence type="ECO:0000313" key="2">
    <source>
        <dbReference type="Proteomes" id="UP000724874"/>
    </source>
</evidence>
<protein>
    <submittedName>
        <fullName evidence="1">Uncharacterized protein</fullName>
    </submittedName>
</protein>
<keyword evidence="2" id="KW-1185">Reference proteome</keyword>
<comment type="caution">
    <text evidence="1">The sequence shown here is derived from an EMBL/GenBank/DDBJ whole genome shotgun (WGS) entry which is preliminary data.</text>
</comment>
<dbReference type="Proteomes" id="UP000724874">
    <property type="component" value="Unassembled WGS sequence"/>
</dbReference>
<gene>
    <name evidence="1" type="ORF">CPB84DRAFT_1765614</name>
</gene>
<sequence length="402" mass="45823">MPNFDGGPSLPLELFKAIIDALVEDGDEQLESTLRSCLLVSAYFRDLVLPHIFKNIYISTLGLNLEQFKRRVTKLFQILSPPEGVGLGLRKPGVLSTTGADHFKMIIYLGQDDSYPRWDTDDYGVSWDDFTPDFRTTFQHLASSPYLECLSIENLHGFPLNVLRGSGLKSLTLEKHTNQRHEEAVIQHEAEHLAYPVLDSLTLGRLSLFDRLKYGPLLRNVKNLSLPMDDRNEMMDIIMLARESVELLCMDHFACADLRDTYPTSFNLGLMLNLSTFTLIHSSTVFYPDVINNNDRVVSSLHQLLNVPQPMLHFRTLDLVLIFMTDGLGENITNPFKVLESNWNQIVGILSSPLYPTLSHVNEPRLDEDLLQKNTKDFLIRCFYYLAKKISVELKVVTTFLP</sequence>
<organism evidence="1 2">
    <name type="scientific">Gymnopilus junonius</name>
    <name type="common">Spectacular rustgill mushroom</name>
    <name type="synonym">Gymnopilus spectabilis subsp. junonius</name>
    <dbReference type="NCBI Taxonomy" id="109634"/>
    <lineage>
        <taxon>Eukaryota</taxon>
        <taxon>Fungi</taxon>
        <taxon>Dikarya</taxon>
        <taxon>Basidiomycota</taxon>
        <taxon>Agaricomycotina</taxon>
        <taxon>Agaricomycetes</taxon>
        <taxon>Agaricomycetidae</taxon>
        <taxon>Agaricales</taxon>
        <taxon>Agaricineae</taxon>
        <taxon>Hymenogastraceae</taxon>
        <taxon>Gymnopilus</taxon>
    </lineage>
</organism>
<evidence type="ECO:0000313" key="1">
    <source>
        <dbReference type="EMBL" id="KAF8909235.1"/>
    </source>
</evidence>
<accession>A0A9P5TSC5</accession>
<dbReference type="EMBL" id="JADNYJ010000009">
    <property type="protein sequence ID" value="KAF8909235.1"/>
    <property type="molecule type" value="Genomic_DNA"/>
</dbReference>
<reference evidence="1" key="1">
    <citation type="submission" date="2020-11" db="EMBL/GenBank/DDBJ databases">
        <authorList>
            <consortium name="DOE Joint Genome Institute"/>
            <person name="Ahrendt S."/>
            <person name="Riley R."/>
            <person name="Andreopoulos W."/>
            <person name="LaButti K."/>
            <person name="Pangilinan J."/>
            <person name="Ruiz-duenas F.J."/>
            <person name="Barrasa J.M."/>
            <person name="Sanchez-Garcia M."/>
            <person name="Camarero S."/>
            <person name="Miyauchi S."/>
            <person name="Serrano A."/>
            <person name="Linde D."/>
            <person name="Babiker R."/>
            <person name="Drula E."/>
            <person name="Ayuso-Fernandez I."/>
            <person name="Pacheco R."/>
            <person name="Padilla G."/>
            <person name="Ferreira P."/>
            <person name="Barriuso J."/>
            <person name="Kellner H."/>
            <person name="Castanera R."/>
            <person name="Alfaro M."/>
            <person name="Ramirez L."/>
            <person name="Pisabarro A.G."/>
            <person name="Kuo A."/>
            <person name="Tritt A."/>
            <person name="Lipzen A."/>
            <person name="He G."/>
            <person name="Yan M."/>
            <person name="Ng V."/>
            <person name="Cullen D."/>
            <person name="Martin F."/>
            <person name="Rosso M.-N."/>
            <person name="Henrissat B."/>
            <person name="Hibbett D."/>
            <person name="Martinez A.T."/>
            <person name="Grigoriev I.V."/>
        </authorList>
    </citation>
    <scope>NUCLEOTIDE SEQUENCE</scope>
    <source>
        <strain evidence="1">AH 44721</strain>
    </source>
</reference>
<proteinExistence type="predicted"/>